<dbReference type="EnsemblProtists" id="EOD32761">
    <property type="protein sequence ID" value="EOD32761"/>
    <property type="gene ID" value="EMIHUDRAFT_455950"/>
</dbReference>
<dbReference type="SUPFAM" id="SSF52833">
    <property type="entry name" value="Thioredoxin-like"/>
    <property type="match status" value="1"/>
</dbReference>
<feature type="chain" id="PRO_5044053640" description="Glutaredoxin domain-containing protein" evidence="1">
    <location>
        <begin position="16"/>
        <end position="202"/>
    </location>
</feature>
<sequence>MLFALALQPSALVVGGTPPAVVQAPRASPPVMMPKFLKDAFPNLEKPDDAIASVQEAWSDFVGKIVPAGAEPPVIEVREPTAAISAAGKAMPLLGPVFSVEADLQAALTNFGSYDPEEVRAEIASTVASAPVVVYTYGLSPFSSEVVAILESTGCQFKNVELGAEWFALGGKGSATRVELRKLYGQGSLPHVFIGGEWARAL</sequence>
<dbReference type="EnsemblProtists" id="EOD32763">
    <property type="protein sequence ID" value="EOD32763"/>
    <property type="gene ID" value="EMIHUDRAFT_455951"/>
</dbReference>
<dbReference type="KEGG" id="ehx:EMIHUDRAFT_455951"/>
<feature type="domain" description="Glutaredoxin" evidence="2">
    <location>
        <begin position="132"/>
        <end position="197"/>
    </location>
</feature>
<dbReference type="InterPro" id="IPR036249">
    <property type="entry name" value="Thioredoxin-like_sf"/>
</dbReference>
<feature type="signal peptide" evidence="1">
    <location>
        <begin position="1"/>
        <end position="15"/>
    </location>
</feature>
<dbReference type="Gene3D" id="3.40.30.10">
    <property type="entry name" value="Glutaredoxin"/>
    <property type="match status" value="1"/>
</dbReference>
<dbReference type="AlphaFoldDB" id="A0A0D3KAH6"/>
<dbReference type="PROSITE" id="PS51354">
    <property type="entry name" value="GLUTAREDOXIN_2"/>
    <property type="match status" value="1"/>
</dbReference>
<evidence type="ECO:0000259" key="2">
    <source>
        <dbReference type="Pfam" id="PF00462"/>
    </source>
</evidence>
<dbReference type="GeneID" id="17278035"/>
<evidence type="ECO:0000256" key="1">
    <source>
        <dbReference type="SAM" id="SignalP"/>
    </source>
</evidence>
<accession>A0A0D3KAH6</accession>
<dbReference type="KEGG" id="ehx:EMIHUDRAFT_455950"/>
<keyword evidence="4" id="KW-1185">Reference proteome</keyword>
<dbReference type="RefSeq" id="XP_005785192.1">
    <property type="nucleotide sequence ID" value="XM_005785135.1"/>
</dbReference>
<name>A0A0D3KAH6_EMIH1</name>
<reference evidence="4" key="1">
    <citation type="journal article" date="2013" name="Nature">
        <title>Pan genome of the phytoplankton Emiliania underpins its global distribution.</title>
        <authorList>
            <person name="Read B.A."/>
            <person name="Kegel J."/>
            <person name="Klute M.J."/>
            <person name="Kuo A."/>
            <person name="Lefebvre S.C."/>
            <person name="Maumus F."/>
            <person name="Mayer C."/>
            <person name="Miller J."/>
            <person name="Monier A."/>
            <person name="Salamov A."/>
            <person name="Young J."/>
            <person name="Aguilar M."/>
            <person name="Claverie J.M."/>
            <person name="Frickenhaus S."/>
            <person name="Gonzalez K."/>
            <person name="Herman E.K."/>
            <person name="Lin Y.C."/>
            <person name="Napier J."/>
            <person name="Ogata H."/>
            <person name="Sarno A.F."/>
            <person name="Shmutz J."/>
            <person name="Schroeder D."/>
            <person name="de Vargas C."/>
            <person name="Verret F."/>
            <person name="von Dassow P."/>
            <person name="Valentin K."/>
            <person name="Van de Peer Y."/>
            <person name="Wheeler G."/>
            <person name="Dacks J.B."/>
            <person name="Delwiche C.F."/>
            <person name="Dyhrman S.T."/>
            <person name="Glockner G."/>
            <person name="John U."/>
            <person name="Richards T."/>
            <person name="Worden A.Z."/>
            <person name="Zhang X."/>
            <person name="Grigoriev I.V."/>
            <person name="Allen A.E."/>
            <person name="Bidle K."/>
            <person name="Borodovsky M."/>
            <person name="Bowler C."/>
            <person name="Brownlee C."/>
            <person name="Cock J.M."/>
            <person name="Elias M."/>
            <person name="Gladyshev V.N."/>
            <person name="Groth M."/>
            <person name="Guda C."/>
            <person name="Hadaegh A."/>
            <person name="Iglesias-Rodriguez M.D."/>
            <person name="Jenkins J."/>
            <person name="Jones B.M."/>
            <person name="Lawson T."/>
            <person name="Leese F."/>
            <person name="Lindquist E."/>
            <person name="Lobanov A."/>
            <person name="Lomsadze A."/>
            <person name="Malik S.B."/>
            <person name="Marsh M.E."/>
            <person name="Mackinder L."/>
            <person name="Mock T."/>
            <person name="Mueller-Roeber B."/>
            <person name="Pagarete A."/>
            <person name="Parker M."/>
            <person name="Probert I."/>
            <person name="Quesneville H."/>
            <person name="Raines C."/>
            <person name="Rensing S.A."/>
            <person name="Riano-Pachon D.M."/>
            <person name="Richier S."/>
            <person name="Rokitta S."/>
            <person name="Shiraiwa Y."/>
            <person name="Soanes D.M."/>
            <person name="van der Giezen M."/>
            <person name="Wahlund T.M."/>
            <person name="Williams B."/>
            <person name="Wilson W."/>
            <person name="Wolfe G."/>
            <person name="Wurch L.L."/>
        </authorList>
    </citation>
    <scope>NUCLEOTIDE SEQUENCE</scope>
</reference>
<keyword evidence="1" id="KW-0732">Signal</keyword>
<dbReference type="CDD" id="cd02066">
    <property type="entry name" value="GRX_family"/>
    <property type="match status" value="1"/>
</dbReference>
<dbReference type="InterPro" id="IPR002109">
    <property type="entry name" value="Glutaredoxin"/>
</dbReference>
<evidence type="ECO:0000313" key="4">
    <source>
        <dbReference type="Proteomes" id="UP000013827"/>
    </source>
</evidence>
<protein>
    <recommendedName>
        <fullName evidence="2">Glutaredoxin domain-containing protein</fullName>
    </recommendedName>
</protein>
<dbReference type="PaxDb" id="2903-EOD32761"/>
<dbReference type="Proteomes" id="UP000013827">
    <property type="component" value="Unassembled WGS sequence"/>
</dbReference>
<dbReference type="eggNOG" id="ENOG502S8GJ">
    <property type="taxonomic scope" value="Eukaryota"/>
</dbReference>
<dbReference type="GeneID" id="17278033"/>
<dbReference type="RefSeq" id="XP_005785190.1">
    <property type="nucleotide sequence ID" value="XM_005785133.1"/>
</dbReference>
<reference evidence="3" key="2">
    <citation type="submission" date="2024-10" db="UniProtKB">
        <authorList>
            <consortium name="EnsemblProtists"/>
        </authorList>
    </citation>
    <scope>IDENTIFICATION</scope>
</reference>
<organism evidence="3 4">
    <name type="scientific">Emiliania huxleyi (strain CCMP1516)</name>
    <dbReference type="NCBI Taxonomy" id="280463"/>
    <lineage>
        <taxon>Eukaryota</taxon>
        <taxon>Haptista</taxon>
        <taxon>Haptophyta</taxon>
        <taxon>Prymnesiophyceae</taxon>
        <taxon>Isochrysidales</taxon>
        <taxon>Noelaerhabdaceae</taxon>
        <taxon>Emiliania</taxon>
    </lineage>
</organism>
<proteinExistence type="predicted"/>
<dbReference type="Pfam" id="PF00462">
    <property type="entry name" value="Glutaredoxin"/>
    <property type="match status" value="1"/>
</dbReference>
<dbReference type="HOGENOM" id="CLU_1362622_0_0_1"/>
<evidence type="ECO:0000313" key="3">
    <source>
        <dbReference type="EnsemblProtists" id="EOD32761"/>
    </source>
</evidence>